<dbReference type="EMBL" id="CM008047">
    <property type="protein sequence ID" value="PVH64012.1"/>
    <property type="molecule type" value="Genomic_DNA"/>
</dbReference>
<reference evidence="2" key="1">
    <citation type="submission" date="2018-04" db="EMBL/GenBank/DDBJ databases">
        <title>WGS assembly of Panicum hallii.</title>
        <authorList>
            <person name="Lovell J."/>
            <person name="Jenkins J."/>
            <person name="Lowry D."/>
            <person name="Mamidi S."/>
            <person name="Sreedasyam A."/>
            <person name="Weng X."/>
            <person name="Barry K."/>
            <person name="Bonette J."/>
            <person name="Campitelli B."/>
            <person name="Daum C."/>
            <person name="Gordon S."/>
            <person name="Gould B."/>
            <person name="Lipzen A."/>
            <person name="Macqueen A."/>
            <person name="Palacio-Mejia J."/>
            <person name="Plott C."/>
            <person name="Shakirov E."/>
            <person name="Shu S."/>
            <person name="Yoshinaga Y."/>
            <person name="Zane M."/>
            <person name="Rokhsar D."/>
            <person name="Grimwood J."/>
            <person name="Schmutz J."/>
            <person name="Juenger T."/>
        </authorList>
    </citation>
    <scope>NUCLEOTIDE SEQUENCE [LARGE SCALE GENOMIC DNA]</scope>
    <source>
        <strain evidence="2">FIL2</strain>
    </source>
</reference>
<gene>
    <name evidence="2" type="ORF">PAHAL_2G162900</name>
</gene>
<evidence type="ECO:0000256" key="1">
    <source>
        <dbReference type="SAM" id="MobiDB-lite"/>
    </source>
</evidence>
<feature type="region of interest" description="Disordered" evidence="1">
    <location>
        <begin position="31"/>
        <end position="63"/>
    </location>
</feature>
<evidence type="ECO:0000313" key="2">
    <source>
        <dbReference type="EMBL" id="PVH64012.1"/>
    </source>
</evidence>
<accession>A0A2T8KPF6</accession>
<dbReference type="Gramene" id="PVH64012">
    <property type="protein sequence ID" value="PVH64012"/>
    <property type="gene ID" value="PAHAL_2G162900"/>
</dbReference>
<organism evidence="2">
    <name type="scientific">Panicum hallii</name>
    <dbReference type="NCBI Taxonomy" id="206008"/>
    <lineage>
        <taxon>Eukaryota</taxon>
        <taxon>Viridiplantae</taxon>
        <taxon>Streptophyta</taxon>
        <taxon>Embryophyta</taxon>
        <taxon>Tracheophyta</taxon>
        <taxon>Spermatophyta</taxon>
        <taxon>Magnoliopsida</taxon>
        <taxon>Liliopsida</taxon>
        <taxon>Poales</taxon>
        <taxon>Poaceae</taxon>
        <taxon>PACMAD clade</taxon>
        <taxon>Panicoideae</taxon>
        <taxon>Panicodae</taxon>
        <taxon>Paniceae</taxon>
        <taxon>Panicinae</taxon>
        <taxon>Panicum</taxon>
        <taxon>Panicum sect. Panicum</taxon>
    </lineage>
</organism>
<sequence>MTRVSQPLSRPLLPPCHLYCKPRMHHCLASLPSRVPESPYPSHQGSPALSLDPSPLTTSGHTDATIRTTARGGYSTTLLSHFSCTFLCAPASPSPTAASPRCRPPPTPPRAP</sequence>
<feature type="region of interest" description="Disordered" evidence="1">
    <location>
        <begin position="91"/>
        <end position="112"/>
    </location>
</feature>
<dbReference type="Proteomes" id="UP000243499">
    <property type="component" value="Chromosome 2"/>
</dbReference>
<dbReference type="AlphaFoldDB" id="A0A2T8KPF6"/>
<protein>
    <submittedName>
        <fullName evidence="2">Uncharacterized protein</fullName>
    </submittedName>
</protein>
<proteinExistence type="predicted"/>
<name>A0A2T8KPF6_9POAL</name>
<feature type="compositionally biased region" description="Low complexity" evidence="1">
    <location>
        <begin position="91"/>
        <end position="101"/>
    </location>
</feature>
<feature type="compositionally biased region" description="Pro residues" evidence="1">
    <location>
        <begin position="102"/>
        <end position="112"/>
    </location>
</feature>